<dbReference type="InterPro" id="IPR036942">
    <property type="entry name" value="Beta-barrel_TonB_sf"/>
</dbReference>
<dbReference type="Pfam" id="PF10082">
    <property type="entry name" value="BBP2_2"/>
    <property type="match status" value="1"/>
</dbReference>
<sequence length="407" mass="46578">MRLSQSINLKKAILVTLEGLSFFGFSSRLYALEGDVIRPYVSATYSYDDNLRRFNSKQRALSLTGNSDTSDTVFVKSVGIILDKQISQQKIFANVNLNRSTYDRNSELDNDGKELTGRWDWSIGRRWDGNVEIYHKEAMVPFSDFQQGVMALNTRTQDRRSFEARWLFHPRWRVRGGITNSETKFSAEIQQAANLEENSQLIALDYLSPSKSMVGVVYRHAKGIKPDQVFQGFSFSNNYDQNELKLNVDWTVTGKSKLQFLGGLVDRQHEELSGRDFRVFNARGNFSWMPAGKTAFNFSIWRENNAQSFVTTSYTANKGGAVYANYYATGKITLQGSIRYEKRDFEGDVIFGQQRSDKDKNYSLALIYRPIESLQLNTSLTHASRKSSNENFDFDSNGLSFTAKYEF</sequence>
<name>A0ABW8GH20_9PROT</name>
<dbReference type="Proteomes" id="UP001617669">
    <property type="component" value="Unassembled WGS sequence"/>
</dbReference>
<evidence type="ECO:0000313" key="4">
    <source>
        <dbReference type="EMBL" id="MFJ5444666.1"/>
    </source>
</evidence>
<keyword evidence="5" id="KW-1185">Reference proteome</keyword>
<evidence type="ECO:0000256" key="3">
    <source>
        <dbReference type="ARBA" id="ARBA00023237"/>
    </source>
</evidence>
<gene>
    <name evidence="4" type="primary">epsL</name>
    <name evidence="4" type="ORF">ACIKP9_00335</name>
</gene>
<proteinExistence type="predicted"/>
<dbReference type="SUPFAM" id="SSF56935">
    <property type="entry name" value="Porins"/>
    <property type="match status" value="1"/>
</dbReference>
<evidence type="ECO:0000256" key="1">
    <source>
        <dbReference type="ARBA" id="ARBA00004442"/>
    </source>
</evidence>
<dbReference type="EMBL" id="JBIWXY010000001">
    <property type="protein sequence ID" value="MFJ5444666.1"/>
    <property type="molecule type" value="Genomic_DNA"/>
</dbReference>
<comment type="subcellular location">
    <subcellularLocation>
        <location evidence="1">Cell outer membrane</location>
    </subcellularLocation>
</comment>
<dbReference type="NCBIfam" id="TIGR03014">
    <property type="entry name" value="EpsL"/>
    <property type="match status" value="1"/>
</dbReference>
<comment type="caution">
    <text evidence="4">The sequence shown here is derived from an EMBL/GenBank/DDBJ whole genome shotgun (WGS) entry which is preliminary data.</text>
</comment>
<evidence type="ECO:0000256" key="2">
    <source>
        <dbReference type="ARBA" id="ARBA00023136"/>
    </source>
</evidence>
<dbReference type="RefSeq" id="WP_400877767.1">
    <property type="nucleotide sequence ID" value="NZ_JBIWXY010000001.1"/>
</dbReference>
<organism evidence="4 5">
    <name type="scientific">Methylobacillus methanolivorans</name>
    <dbReference type="NCBI Taxonomy" id="1848927"/>
    <lineage>
        <taxon>Bacteria</taxon>
        <taxon>Pseudomonadati</taxon>
        <taxon>Pseudomonadota</taxon>
        <taxon>Betaproteobacteria</taxon>
        <taxon>Nitrosomonadales</taxon>
        <taxon>Methylophilaceae</taxon>
        <taxon>Methylobacillus</taxon>
    </lineage>
</organism>
<keyword evidence="2" id="KW-0472">Membrane</keyword>
<evidence type="ECO:0000313" key="5">
    <source>
        <dbReference type="Proteomes" id="UP001617669"/>
    </source>
</evidence>
<protein>
    <submittedName>
        <fullName evidence="4">XrtB/PEP-CTERM-associated polysaccharide biosynthesis outer membrane protein EpsL</fullName>
    </submittedName>
</protein>
<keyword evidence="3" id="KW-0998">Cell outer membrane</keyword>
<reference evidence="4 5" key="1">
    <citation type="submission" date="2024-11" db="EMBL/GenBank/DDBJ databases">
        <authorList>
            <person name="Kaparullina E.N."/>
            <person name="Delegan Y.A."/>
            <person name="Doronina N.V."/>
        </authorList>
    </citation>
    <scope>NUCLEOTIDE SEQUENCE [LARGE SCALE GENOMIC DNA]</scope>
    <source>
        <strain evidence="4 5">7sh_L</strain>
    </source>
</reference>
<dbReference type="Gene3D" id="2.40.170.20">
    <property type="entry name" value="TonB-dependent receptor, beta-barrel domain"/>
    <property type="match status" value="1"/>
</dbReference>
<accession>A0ABW8GH20</accession>
<dbReference type="InterPro" id="IPR017465">
    <property type="entry name" value="EpsL_proteobac"/>
</dbReference>
<dbReference type="InterPro" id="IPR018759">
    <property type="entry name" value="BBP2_2"/>
</dbReference>